<feature type="region of interest" description="Disordered" evidence="2">
    <location>
        <begin position="152"/>
        <end position="211"/>
    </location>
</feature>
<dbReference type="GO" id="GO:0005829">
    <property type="term" value="C:cytosol"/>
    <property type="evidence" value="ECO:0007669"/>
    <property type="project" value="UniProtKB-ARBA"/>
</dbReference>
<feature type="region of interest" description="Disordered" evidence="2">
    <location>
        <begin position="42"/>
        <end position="62"/>
    </location>
</feature>
<feature type="compositionally biased region" description="Low complexity" evidence="2">
    <location>
        <begin position="192"/>
        <end position="204"/>
    </location>
</feature>
<protein>
    <recommendedName>
        <fullName evidence="5">Protein FAM72</fullName>
    </recommendedName>
</protein>
<sequence length="374" mass="41332">MQINNQSQSSVLVEQARLQESNLAYHQASQDHIRHASIVSNRSMSAHATPSRSIAGHSQHQYSPQEITALSRHYQRAVMNASAYTRSSVSPYRTGPVNTMHDSTTRRNYTLNHVSSSNAAQTPFNQSAFTFSHSHPEFQYNQHTQVLNVRQPQQNVQRRHTQNHQHAPTLSSSTHLNPYAPQPAPNHAPPVGRSRSSGTSSAASFADTHTSRAIAEDNTMLSTVGFIRSGPGTVNPSVHPQFRSKAVCKLFCRHCESLMCLRGMRAILLGNAEVELFSTDIPPNGVQLVFEDYLTQNCACRIRDAACLGCGNVVGYHVTQPCEGCLDACNNEGVQYSERFDSTGSMVLRWAALPGSESEQDKGWPVTVYEDHCR</sequence>
<evidence type="ECO:0000313" key="3">
    <source>
        <dbReference type="EMBL" id="OAJ37131.1"/>
    </source>
</evidence>
<evidence type="ECO:0008006" key="5">
    <source>
        <dbReference type="Google" id="ProtNLM"/>
    </source>
</evidence>
<dbReference type="AlphaFoldDB" id="A0A177WCN1"/>
<dbReference type="OrthoDB" id="2526683at2759"/>
<comment type="similarity">
    <text evidence="1">Belongs to the FAM72 family.</text>
</comment>
<name>A0A177WCN1_BATDL</name>
<dbReference type="Proteomes" id="UP000077115">
    <property type="component" value="Unassembled WGS sequence"/>
</dbReference>
<dbReference type="VEuPathDB" id="FungiDB:BDEG_21194"/>
<dbReference type="EMBL" id="DS022300">
    <property type="protein sequence ID" value="OAJ37131.1"/>
    <property type="molecule type" value="Genomic_DNA"/>
</dbReference>
<gene>
    <name evidence="3" type="ORF">BDEG_21194</name>
</gene>
<evidence type="ECO:0000256" key="1">
    <source>
        <dbReference type="ARBA" id="ARBA00006888"/>
    </source>
</evidence>
<dbReference type="Pfam" id="PF14976">
    <property type="entry name" value="YPEH2ZP"/>
    <property type="match status" value="1"/>
</dbReference>
<feature type="compositionally biased region" description="Polar residues" evidence="2">
    <location>
        <begin position="164"/>
        <end position="176"/>
    </location>
</feature>
<dbReference type="PANTHER" id="PTHR31841:SF1">
    <property type="entry name" value="PROTEIN FAM72A-RELATED"/>
    <property type="match status" value="1"/>
</dbReference>
<proteinExistence type="inferred from homology"/>
<evidence type="ECO:0000313" key="4">
    <source>
        <dbReference type="Proteomes" id="UP000077115"/>
    </source>
</evidence>
<dbReference type="eggNOG" id="ENOG502S1HA">
    <property type="taxonomic scope" value="Eukaryota"/>
</dbReference>
<organism evidence="3 4">
    <name type="scientific">Batrachochytrium dendrobatidis (strain JEL423)</name>
    <dbReference type="NCBI Taxonomy" id="403673"/>
    <lineage>
        <taxon>Eukaryota</taxon>
        <taxon>Fungi</taxon>
        <taxon>Fungi incertae sedis</taxon>
        <taxon>Chytridiomycota</taxon>
        <taxon>Chytridiomycota incertae sedis</taxon>
        <taxon>Chytridiomycetes</taxon>
        <taxon>Rhizophydiales</taxon>
        <taxon>Rhizophydiales incertae sedis</taxon>
        <taxon>Batrachochytrium</taxon>
    </lineage>
</organism>
<dbReference type="PANTHER" id="PTHR31841">
    <property type="entry name" value="PROTEIN FAM72A-RELATED"/>
    <property type="match status" value="1"/>
</dbReference>
<evidence type="ECO:0000256" key="2">
    <source>
        <dbReference type="SAM" id="MobiDB-lite"/>
    </source>
</evidence>
<reference evidence="3 4" key="1">
    <citation type="submission" date="2006-10" db="EMBL/GenBank/DDBJ databases">
        <title>The Genome Sequence of Batrachochytrium dendrobatidis JEL423.</title>
        <authorList>
            <consortium name="The Broad Institute Genome Sequencing Platform"/>
            <person name="Birren B."/>
            <person name="Lander E."/>
            <person name="Galagan J."/>
            <person name="Cuomo C."/>
            <person name="Devon K."/>
            <person name="Jaffe D."/>
            <person name="Butler J."/>
            <person name="Alvarez P."/>
            <person name="Gnerre S."/>
            <person name="Grabherr M."/>
            <person name="Kleber M."/>
            <person name="Mauceli E."/>
            <person name="Brockman W."/>
            <person name="Young S."/>
            <person name="LaButti K."/>
            <person name="Sykes S."/>
            <person name="DeCaprio D."/>
            <person name="Crawford M."/>
            <person name="Koehrsen M."/>
            <person name="Engels R."/>
            <person name="Montgomery P."/>
            <person name="Pearson M."/>
            <person name="Howarth C."/>
            <person name="Larson L."/>
            <person name="White J."/>
            <person name="O'Leary S."/>
            <person name="Kodira C."/>
            <person name="Zeng Q."/>
            <person name="Yandava C."/>
            <person name="Alvarado L."/>
            <person name="Longcore J."/>
            <person name="James T."/>
        </authorList>
    </citation>
    <scope>NUCLEOTIDE SEQUENCE [LARGE SCALE GENOMIC DNA]</scope>
    <source>
        <strain evidence="3 4">JEL423</strain>
    </source>
</reference>
<reference evidence="3 4" key="2">
    <citation type="submission" date="2016-05" db="EMBL/GenBank/DDBJ databases">
        <title>Lineage-specific infection strategies underlie the spectrum of fungal disease in amphibians.</title>
        <authorList>
            <person name="Cuomo C.A."/>
            <person name="Farrer R.A."/>
            <person name="James T."/>
            <person name="Longcore J."/>
            <person name="Birren B."/>
        </authorList>
    </citation>
    <scope>NUCLEOTIDE SEQUENCE [LARGE SCALE GENOMIC DNA]</scope>
    <source>
        <strain evidence="3 4">JEL423</strain>
    </source>
</reference>
<accession>A0A177WCN1</accession>
<dbReference type="InterPro" id="IPR026768">
    <property type="entry name" value="YPEH2ZP"/>
</dbReference>